<evidence type="ECO:0000256" key="9">
    <source>
        <dbReference type="ARBA" id="ARBA00023136"/>
    </source>
</evidence>
<keyword evidence="13" id="KW-1185">Reference proteome</keyword>
<feature type="transmembrane region" description="Helical" evidence="11">
    <location>
        <begin position="153"/>
        <end position="175"/>
    </location>
</feature>
<dbReference type="InterPro" id="IPR035908">
    <property type="entry name" value="F0_ATP_A_sf"/>
</dbReference>
<keyword evidence="7 11" id="KW-1133">Transmembrane helix</keyword>
<comment type="subcellular location">
    <subcellularLocation>
        <location evidence="11">Cell membrane</location>
        <topology evidence="11">Multi-pass membrane protein</topology>
    </subcellularLocation>
    <subcellularLocation>
        <location evidence="1">Membrane</location>
        <topology evidence="1">Multi-pass membrane protein</topology>
    </subcellularLocation>
</comment>
<keyword evidence="5 11" id="KW-0812">Transmembrane</keyword>
<dbReference type="Proteomes" id="UP000019365">
    <property type="component" value="Unassembled WGS sequence"/>
</dbReference>
<comment type="function">
    <text evidence="11">Key component of the proton channel; it plays a direct role in the translocation of protons across the membrane.</text>
</comment>
<dbReference type="PANTHER" id="PTHR42823">
    <property type="entry name" value="ATP SYNTHASE SUBUNIT A, CHLOROPLASTIC"/>
    <property type="match status" value="1"/>
</dbReference>
<keyword evidence="3 11" id="KW-0813">Transport</keyword>
<dbReference type="PANTHER" id="PTHR42823:SF3">
    <property type="entry name" value="ATP SYNTHASE SUBUNIT A, CHLOROPLASTIC"/>
    <property type="match status" value="1"/>
</dbReference>
<dbReference type="EMBL" id="ATAX01000028">
    <property type="protein sequence ID" value="EWM52892.1"/>
    <property type="molecule type" value="Genomic_DNA"/>
</dbReference>
<dbReference type="HAMAP" id="MF_01393">
    <property type="entry name" value="ATP_synth_a_bact"/>
    <property type="match status" value="1"/>
</dbReference>
<evidence type="ECO:0000256" key="1">
    <source>
        <dbReference type="ARBA" id="ARBA00004141"/>
    </source>
</evidence>
<feature type="transmembrane region" description="Helical" evidence="11">
    <location>
        <begin position="84"/>
        <end position="106"/>
    </location>
</feature>
<proteinExistence type="inferred from homology"/>
<dbReference type="Gene3D" id="1.20.120.220">
    <property type="entry name" value="ATP synthase, F0 complex, subunit A"/>
    <property type="match status" value="1"/>
</dbReference>
<dbReference type="InterPro" id="IPR000568">
    <property type="entry name" value="ATP_synth_F0_asu"/>
</dbReference>
<comment type="caution">
    <text evidence="12">The sequence shown here is derived from an EMBL/GenBank/DDBJ whole genome shotgun (WGS) entry which is preliminary data.</text>
</comment>
<keyword evidence="9 11" id="KW-0472">Membrane</keyword>
<sequence>MAEELMKEIDNRTAFTLHLFGLDIPIADSCVVTWIIMAVLVLLSIIFTRKLKKVPTGSQCILESFMNWLDNFFLGAVGENGKKYIPLLETFILYIGVSNIIGVFGFVPPTKDVNVTAALAGMAIILVQAAFIIKKGPLKWLKSLLNPINLLDLVTRPLSLCMRLFGNVLAAFIVMELIKVAITSNLGVPAIGIPVVASAYFDLFDGLLQAYVFAFLTSLYLAEALEDEESEGKKVKKLKKLHGGK</sequence>
<gene>
    <name evidence="11" type="primary">atpB</name>
    <name evidence="12" type="ORF">RF007C_14865</name>
</gene>
<feature type="transmembrane region" description="Helical" evidence="11">
    <location>
        <begin position="113"/>
        <end position="133"/>
    </location>
</feature>
<name>W7UWW5_RUMFL</name>
<evidence type="ECO:0000256" key="10">
    <source>
        <dbReference type="ARBA" id="ARBA00023310"/>
    </source>
</evidence>
<dbReference type="GO" id="GO:0045259">
    <property type="term" value="C:proton-transporting ATP synthase complex"/>
    <property type="evidence" value="ECO:0007669"/>
    <property type="project" value="UniProtKB-KW"/>
</dbReference>
<reference evidence="12 13" key="1">
    <citation type="journal article" date="2014" name="PLoS ONE">
        <title>Rumen cellulosomics: divergent fiber-degrading strategies revealed by comparative genome-wide analysis of six ruminococcal strains.</title>
        <authorList>
            <person name="Dassa B."/>
            <person name="Borovok I."/>
            <person name="Ruimy-Israeli V."/>
            <person name="Lamed R."/>
            <person name="Flint H.J."/>
            <person name="Duncan S.H."/>
            <person name="Henrissat B."/>
            <person name="Coutinho P."/>
            <person name="Morrison M."/>
            <person name="Mosoni P."/>
            <person name="Yeoman C.J."/>
            <person name="White B.A."/>
            <person name="Bayer E.A."/>
        </authorList>
    </citation>
    <scope>NUCLEOTIDE SEQUENCE [LARGE SCALE GENOMIC DNA]</scope>
    <source>
        <strain evidence="12 13">007c</strain>
    </source>
</reference>
<evidence type="ECO:0000256" key="11">
    <source>
        <dbReference type="HAMAP-Rule" id="MF_01393"/>
    </source>
</evidence>
<keyword evidence="10 11" id="KW-0066">ATP synthesis</keyword>
<evidence type="ECO:0000256" key="7">
    <source>
        <dbReference type="ARBA" id="ARBA00022989"/>
    </source>
</evidence>
<feature type="transmembrane region" description="Helical" evidence="11">
    <location>
        <begin position="26"/>
        <end position="48"/>
    </location>
</feature>
<dbReference type="Pfam" id="PF00119">
    <property type="entry name" value="ATP-synt_A"/>
    <property type="match status" value="1"/>
</dbReference>
<organism evidence="12 13">
    <name type="scientific">Ruminococcus flavefaciens 007c</name>
    <dbReference type="NCBI Taxonomy" id="1341157"/>
    <lineage>
        <taxon>Bacteria</taxon>
        <taxon>Bacillati</taxon>
        <taxon>Bacillota</taxon>
        <taxon>Clostridia</taxon>
        <taxon>Eubacteriales</taxon>
        <taxon>Oscillospiraceae</taxon>
        <taxon>Ruminococcus</taxon>
    </lineage>
</organism>
<evidence type="ECO:0000256" key="5">
    <source>
        <dbReference type="ARBA" id="ARBA00022692"/>
    </source>
</evidence>
<dbReference type="InterPro" id="IPR045082">
    <property type="entry name" value="ATP_syn_F0_a_bact/chloroplast"/>
</dbReference>
<keyword evidence="8 11" id="KW-0406">Ion transport</keyword>
<dbReference type="PATRIC" id="fig|1341157.4.peg.2368"/>
<evidence type="ECO:0000313" key="12">
    <source>
        <dbReference type="EMBL" id="EWM52892.1"/>
    </source>
</evidence>
<comment type="similarity">
    <text evidence="2 11">Belongs to the ATPase A chain family.</text>
</comment>
<dbReference type="GO" id="GO:0005886">
    <property type="term" value="C:plasma membrane"/>
    <property type="evidence" value="ECO:0007669"/>
    <property type="project" value="UniProtKB-SubCell"/>
</dbReference>
<evidence type="ECO:0000256" key="2">
    <source>
        <dbReference type="ARBA" id="ARBA00006810"/>
    </source>
</evidence>
<feature type="transmembrane region" description="Helical" evidence="11">
    <location>
        <begin position="207"/>
        <end position="225"/>
    </location>
</feature>
<dbReference type="SUPFAM" id="SSF81336">
    <property type="entry name" value="F1F0 ATP synthase subunit A"/>
    <property type="match status" value="1"/>
</dbReference>
<accession>W7UWW5</accession>
<dbReference type="GO" id="GO:0046933">
    <property type="term" value="F:proton-transporting ATP synthase activity, rotational mechanism"/>
    <property type="evidence" value="ECO:0007669"/>
    <property type="project" value="UniProtKB-UniRule"/>
</dbReference>
<dbReference type="AlphaFoldDB" id="W7UWW5"/>
<dbReference type="OrthoDB" id="9789241at2"/>
<evidence type="ECO:0000256" key="8">
    <source>
        <dbReference type="ARBA" id="ARBA00023065"/>
    </source>
</evidence>
<evidence type="ECO:0000313" key="13">
    <source>
        <dbReference type="Proteomes" id="UP000019365"/>
    </source>
</evidence>
<dbReference type="RefSeq" id="WP_051456651.1">
    <property type="nucleotide sequence ID" value="NZ_ATAX01000028.1"/>
</dbReference>
<evidence type="ECO:0000256" key="6">
    <source>
        <dbReference type="ARBA" id="ARBA00022781"/>
    </source>
</evidence>
<keyword evidence="6 11" id="KW-0375">Hydrogen ion transport</keyword>
<dbReference type="CDD" id="cd00310">
    <property type="entry name" value="ATP-synt_Fo_a_6"/>
    <property type="match status" value="1"/>
</dbReference>
<evidence type="ECO:0000256" key="3">
    <source>
        <dbReference type="ARBA" id="ARBA00022448"/>
    </source>
</evidence>
<dbReference type="eggNOG" id="COG0356">
    <property type="taxonomic scope" value="Bacteria"/>
</dbReference>
<dbReference type="PRINTS" id="PR00123">
    <property type="entry name" value="ATPASEA"/>
</dbReference>
<keyword evidence="4 11" id="KW-0138">CF(0)</keyword>
<evidence type="ECO:0000256" key="4">
    <source>
        <dbReference type="ARBA" id="ARBA00022547"/>
    </source>
</evidence>
<protein>
    <recommendedName>
        <fullName evidence="11">ATP synthase subunit a</fullName>
    </recommendedName>
    <alternativeName>
        <fullName evidence="11">ATP synthase F0 sector subunit a</fullName>
    </alternativeName>
    <alternativeName>
        <fullName evidence="11">F-ATPase subunit 6</fullName>
    </alternativeName>
</protein>
<dbReference type="GO" id="GO:0042777">
    <property type="term" value="P:proton motive force-driven plasma membrane ATP synthesis"/>
    <property type="evidence" value="ECO:0007669"/>
    <property type="project" value="TreeGrafter"/>
</dbReference>
<keyword evidence="11" id="KW-1003">Cell membrane</keyword>